<protein>
    <recommendedName>
        <fullName evidence="3">U-box domain-containing protein 7-like</fullName>
    </recommendedName>
</protein>
<gene>
    <name evidence="1" type="ORF">V6N12_040126</name>
</gene>
<dbReference type="InterPro" id="IPR011989">
    <property type="entry name" value="ARM-like"/>
</dbReference>
<keyword evidence="2" id="KW-1185">Reference proteome</keyword>
<proteinExistence type="predicted"/>
<evidence type="ECO:0000313" key="2">
    <source>
        <dbReference type="Proteomes" id="UP001472677"/>
    </source>
</evidence>
<dbReference type="SUPFAM" id="SSF48371">
    <property type="entry name" value="ARM repeat"/>
    <property type="match status" value="1"/>
</dbReference>
<dbReference type="EMBL" id="JBBPBM010000020">
    <property type="protein sequence ID" value="KAK8551489.1"/>
    <property type="molecule type" value="Genomic_DNA"/>
</dbReference>
<comment type="caution">
    <text evidence="1">The sequence shown here is derived from an EMBL/GenBank/DDBJ whole genome shotgun (WGS) entry which is preliminary data.</text>
</comment>
<dbReference type="PANTHER" id="PTHR46700">
    <property type="entry name" value="ARM REPEAT SUPERFAMILY PROTEIN"/>
    <property type="match status" value="1"/>
</dbReference>
<evidence type="ECO:0008006" key="3">
    <source>
        <dbReference type="Google" id="ProtNLM"/>
    </source>
</evidence>
<accession>A0ABR2E2S0</accession>
<dbReference type="PANTHER" id="PTHR46700:SF2">
    <property type="entry name" value="ARM REPEAT SUPERFAMILY PROTEIN"/>
    <property type="match status" value="1"/>
</dbReference>
<dbReference type="InterPro" id="IPR016024">
    <property type="entry name" value="ARM-type_fold"/>
</dbReference>
<dbReference type="PROSITE" id="PS51257">
    <property type="entry name" value="PROKAR_LIPOPROTEIN"/>
    <property type="match status" value="1"/>
</dbReference>
<sequence length="438" mass="48426">MSRSLTQTQSMSSTSSSIWLLSCRKLKFFTRIRRFLQSKAARKRCVSSPADHSNKLRIESNTNEEEDRVIIEKTESELHGSMTLQKSVKRLHFGSWEEKEMAAKAIGKLAKEDLKARKLMAELGVIHMLVSMVATEVAGRRLAAIKALIVLADDTFTNKVLMLEAGILSNLPKDIDFVDDQTRHEFAHLLLSLSSISNTYFPLAKTEVLQFLIGILESASGNETKETCLGVACNLSAVLENAGPLVSNGIVSTLLKLSSFKELSEKALAALGHLVLTLMGKKAMEDSSMVPESLIEILTWEDKHKCQELSAYILMILAHQSSTQRDKMSKAGIVPVLLQVSLLGSPLAQKRAMKLLQWFKDERQAKMGPHSGPQTGRVAIGSPLHPREAQEGKKMMKNLVKQSLHKNMEMITRRANAASDSSNLKSLVLSTSSKSLPY</sequence>
<evidence type="ECO:0000313" key="1">
    <source>
        <dbReference type="EMBL" id="KAK8551489.1"/>
    </source>
</evidence>
<dbReference type="Gene3D" id="1.25.10.10">
    <property type="entry name" value="Leucine-rich Repeat Variant"/>
    <property type="match status" value="1"/>
</dbReference>
<reference evidence="1 2" key="1">
    <citation type="journal article" date="2024" name="G3 (Bethesda)">
        <title>Genome assembly of Hibiscus sabdariffa L. provides insights into metabolisms of medicinal natural products.</title>
        <authorList>
            <person name="Kim T."/>
        </authorList>
    </citation>
    <scope>NUCLEOTIDE SEQUENCE [LARGE SCALE GENOMIC DNA]</scope>
    <source>
        <strain evidence="1">TK-2024</strain>
        <tissue evidence="1">Old leaves</tissue>
    </source>
</reference>
<dbReference type="Proteomes" id="UP001472677">
    <property type="component" value="Unassembled WGS sequence"/>
</dbReference>
<name>A0ABR2E2S0_9ROSI</name>
<organism evidence="1 2">
    <name type="scientific">Hibiscus sabdariffa</name>
    <name type="common">roselle</name>
    <dbReference type="NCBI Taxonomy" id="183260"/>
    <lineage>
        <taxon>Eukaryota</taxon>
        <taxon>Viridiplantae</taxon>
        <taxon>Streptophyta</taxon>
        <taxon>Embryophyta</taxon>
        <taxon>Tracheophyta</taxon>
        <taxon>Spermatophyta</taxon>
        <taxon>Magnoliopsida</taxon>
        <taxon>eudicotyledons</taxon>
        <taxon>Gunneridae</taxon>
        <taxon>Pentapetalae</taxon>
        <taxon>rosids</taxon>
        <taxon>malvids</taxon>
        <taxon>Malvales</taxon>
        <taxon>Malvaceae</taxon>
        <taxon>Malvoideae</taxon>
        <taxon>Hibiscus</taxon>
    </lineage>
</organism>